<name>A0ABR2NKK6_9ROSI</name>
<evidence type="ECO:0000313" key="1">
    <source>
        <dbReference type="EMBL" id="KAK8976643.1"/>
    </source>
</evidence>
<protein>
    <submittedName>
        <fullName evidence="1">Uncharacterized protein</fullName>
    </submittedName>
</protein>
<gene>
    <name evidence="1" type="ORF">V6N11_057243</name>
</gene>
<evidence type="ECO:0000313" key="2">
    <source>
        <dbReference type="Proteomes" id="UP001396334"/>
    </source>
</evidence>
<comment type="caution">
    <text evidence="1">The sequence shown here is derived from an EMBL/GenBank/DDBJ whole genome shotgun (WGS) entry which is preliminary data.</text>
</comment>
<reference evidence="1 2" key="1">
    <citation type="journal article" date="2024" name="G3 (Bethesda)">
        <title>Genome assembly of Hibiscus sabdariffa L. provides insights into metabolisms of medicinal natural products.</title>
        <authorList>
            <person name="Kim T."/>
        </authorList>
    </citation>
    <scope>NUCLEOTIDE SEQUENCE [LARGE SCALE GENOMIC DNA]</scope>
    <source>
        <strain evidence="1">TK-2024</strain>
        <tissue evidence="1">Old leaves</tissue>
    </source>
</reference>
<accession>A0ABR2NKK6</accession>
<dbReference type="EMBL" id="JBBPBN010000127">
    <property type="protein sequence ID" value="KAK8976643.1"/>
    <property type="molecule type" value="Genomic_DNA"/>
</dbReference>
<dbReference type="Proteomes" id="UP001396334">
    <property type="component" value="Unassembled WGS sequence"/>
</dbReference>
<organism evidence="1 2">
    <name type="scientific">Hibiscus sabdariffa</name>
    <name type="common">roselle</name>
    <dbReference type="NCBI Taxonomy" id="183260"/>
    <lineage>
        <taxon>Eukaryota</taxon>
        <taxon>Viridiplantae</taxon>
        <taxon>Streptophyta</taxon>
        <taxon>Embryophyta</taxon>
        <taxon>Tracheophyta</taxon>
        <taxon>Spermatophyta</taxon>
        <taxon>Magnoliopsida</taxon>
        <taxon>eudicotyledons</taxon>
        <taxon>Gunneridae</taxon>
        <taxon>Pentapetalae</taxon>
        <taxon>rosids</taxon>
        <taxon>malvids</taxon>
        <taxon>Malvales</taxon>
        <taxon>Malvaceae</taxon>
        <taxon>Malvoideae</taxon>
        <taxon>Hibiscus</taxon>
    </lineage>
</organism>
<sequence length="69" mass="7598">MTRVTQRNNRRMRTSLIIHAALPVSRNHEGQGDIEQDPMVASVEEETNIPAAVEEGQETAMPAAVEEGQ</sequence>
<proteinExistence type="predicted"/>
<keyword evidence="2" id="KW-1185">Reference proteome</keyword>